<evidence type="ECO:0000259" key="4">
    <source>
        <dbReference type="PROSITE" id="PS51781"/>
    </source>
</evidence>
<feature type="domain" description="SH3b" evidence="4">
    <location>
        <begin position="105"/>
        <end position="169"/>
    </location>
</feature>
<comment type="caution">
    <text evidence="5">The sequence shown here is derived from an EMBL/GenBank/DDBJ whole genome shotgun (WGS) entry which is preliminary data.</text>
</comment>
<accession>A0ABU9LNH2</accession>
<dbReference type="PANTHER" id="PTHR30404:SF0">
    <property type="entry name" value="N-ACETYLMURAMOYL-L-ALANINE AMIDASE AMIC"/>
    <property type="match status" value="1"/>
</dbReference>
<proteinExistence type="predicted"/>
<keyword evidence="3" id="KW-0732">Signal</keyword>
<dbReference type="Proteomes" id="UP001398420">
    <property type="component" value="Unassembled WGS sequence"/>
</dbReference>
<dbReference type="SUPFAM" id="SSF53187">
    <property type="entry name" value="Zn-dependent exopeptidases"/>
    <property type="match status" value="1"/>
</dbReference>
<dbReference type="Pfam" id="PF08239">
    <property type="entry name" value="SH3_3"/>
    <property type="match status" value="2"/>
</dbReference>
<keyword evidence="2" id="KW-0961">Cell wall biogenesis/degradation</keyword>
<reference evidence="5 6" key="1">
    <citation type="submission" date="2024-04" db="EMBL/GenBank/DDBJ databases">
        <authorList>
            <person name="Wu Y.S."/>
            <person name="Zhang L."/>
        </authorList>
    </citation>
    <scope>NUCLEOTIDE SEQUENCE [LARGE SCALE GENOMIC DNA]</scope>
    <source>
        <strain evidence="5 6">KG-01</strain>
    </source>
</reference>
<evidence type="ECO:0000313" key="5">
    <source>
        <dbReference type="EMBL" id="MEL5989495.1"/>
    </source>
</evidence>
<dbReference type="PROSITE" id="PS51781">
    <property type="entry name" value="SH3B"/>
    <property type="match status" value="2"/>
</dbReference>
<gene>
    <name evidence="5" type="ORF">AAF454_13860</name>
</gene>
<name>A0ABU9LNH2_9BACL</name>
<dbReference type="PANTHER" id="PTHR30404">
    <property type="entry name" value="N-ACETYLMURAMOYL-L-ALANINE AMIDASE"/>
    <property type="match status" value="1"/>
</dbReference>
<dbReference type="InterPro" id="IPR003646">
    <property type="entry name" value="SH3-like_bac-type"/>
</dbReference>
<dbReference type="SMART" id="SM00287">
    <property type="entry name" value="SH3b"/>
    <property type="match status" value="2"/>
</dbReference>
<dbReference type="Gene3D" id="3.40.630.40">
    <property type="entry name" value="Zn-dependent exopeptidases"/>
    <property type="match status" value="1"/>
</dbReference>
<dbReference type="RefSeq" id="WP_342303180.1">
    <property type="nucleotide sequence ID" value="NZ_JBCEWA010000013.1"/>
</dbReference>
<dbReference type="Pfam" id="PF01520">
    <property type="entry name" value="Amidase_3"/>
    <property type="match status" value="1"/>
</dbReference>
<organism evidence="5 6">
    <name type="scientific">Kurthia gibsonii</name>
    <dbReference type="NCBI Taxonomy" id="33946"/>
    <lineage>
        <taxon>Bacteria</taxon>
        <taxon>Bacillati</taxon>
        <taxon>Bacillota</taxon>
        <taxon>Bacilli</taxon>
        <taxon>Bacillales</taxon>
        <taxon>Caryophanaceae</taxon>
        <taxon>Kurthia</taxon>
    </lineage>
</organism>
<dbReference type="EC" id="3.5.1.28" evidence="5"/>
<keyword evidence="6" id="KW-1185">Reference proteome</keyword>
<dbReference type="InterPro" id="IPR002508">
    <property type="entry name" value="MurNAc-LAA_cat"/>
</dbReference>
<feature type="chain" id="PRO_5045649222" evidence="3">
    <location>
        <begin position="32"/>
        <end position="365"/>
    </location>
</feature>
<evidence type="ECO:0000313" key="6">
    <source>
        <dbReference type="Proteomes" id="UP001398420"/>
    </source>
</evidence>
<evidence type="ECO:0000256" key="3">
    <source>
        <dbReference type="SAM" id="SignalP"/>
    </source>
</evidence>
<dbReference type="Gene3D" id="2.30.30.40">
    <property type="entry name" value="SH3 Domains"/>
    <property type="match status" value="2"/>
</dbReference>
<dbReference type="CDD" id="cd02696">
    <property type="entry name" value="MurNAc-LAA"/>
    <property type="match status" value="1"/>
</dbReference>
<feature type="domain" description="SH3b" evidence="4">
    <location>
        <begin position="32"/>
        <end position="96"/>
    </location>
</feature>
<feature type="signal peptide" evidence="3">
    <location>
        <begin position="1"/>
        <end position="31"/>
    </location>
</feature>
<dbReference type="EMBL" id="JBCEWA010000013">
    <property type="protein sequence ID" value="MEL5989495.1"/>
    <property type="molecule type" value="Genomic_DNA"/>
</dbReference>
<dbReference type="SMART" id="SM00646">
    <property type="entry name" value="Ami_3"/>
    <property type="match status" value="1"/>
</dbReference>
<protein>
    <submittedName>
        <fullName evidence="5">N-acetylmuramoyl-L-alanine amidase</fullName>
        <ecNumber evidence="5">3.5.1.28</ecNumber>
    </submittedName>
</protein>
<dbReference type="InterPro" id="IPR050695">
    <property type="entry name" value="N-acetylmuramoyl_amidase_3"/>
</dbReference>
<keyword evidence="1 5" id="KW-0378">Hydrolase</keyword>
<dbReference type="GO" id="GO:0008745">
    <property type="term" value="F:N-acetylmuramoyl-L-alanine amidase activity"/>
    <property type="evidence" value="ECO:0007669"/>
    <property type="project" value="UniProtKB-EC"/>
</dbReference>
<evidence type="ECO:0000256" key="1">
    <source>
        <dbReference type="ARBA" id="ARBA00022801"/>
    </source>
</evidence>
<sequence length="365" mass="40954">MQFKKKHTMSFLLSICLVFTMFFLPTEQASAASIQLKVANTNSLNLRTGPSTKYKVIKVLKKNTVVTQTAKKGTWSKVKVGKTTGYVSSKYLTKIILSTSSTKVGKYYSITAATLNVRKTSSVTSKKLATVRFGDQFKIKAQAKNGWFKIEYAKDKTGYVSHKYGIISTSKENAYPEGTIFGPLSGRTFVVDAGHGGAQKGAYYYGIAEKDLNLKAAKTLQQQLKKDGAKVIMTRTTDKTLSLEKRVQISKSAKPDAFISVHHNVYNKKSEEGYLALYTKKAEKTFTKYLFNALDRPVSAVSDVPAEEYRYQNLHVLRENPYIGTLLEYGYMNRKSELKKINTDSYRKAMAQGISTGLINYFKKY</sequence>
<evidence type="ECO:0000256" key="2">
    <source>
        <dbReference type="ARBA" id="ARBA00023316"/>
    </source>
</evidence>